<organism evidence="2 3">
    <name type="scientific">Daphnia galeata</name>
    <dbReference type="NCBI Taxonomy" id="27404"/>
    <lineage>
        <taxon>Eukaryota</taxon>
        <taxon>Metazoa</taxon>
        <taxon>Ecdysozoa</taxon>
        <taxon>Arthropoda</taxon>
        <taxon>Crustacea</taxon>
        <taxon>Branchiopoda</taxon>
        <taxon>Diplostraca</taxon>
        <taxon>Cladocera</taxon>
        <taxon>Anomopoda</taxon>
        <taxon>Daphniidae</taxon>
        <taxon>Daphnia</taxon>
    </lineage>
</organism>
<proteinExistence type="predicted"/>
<dbReference type="OrthoDB" id="6347998at2759"/>
<protein>
    <submittedName>
        <fullName evidence="2">Uncharacterized protein</fullName>
    </submittedName>
</protein>
<dbReference type="AlphaFoldDB" id="A0A8J2RRM9"/>
<reference evidence="2" key="1">
    <citation type="submission" date="2021-11" db="EMBL/GenBank/DDBJ databases">
        <authorList>
            <person name="Schell T."/>
        </authorList>
    </citation>
    <scope>NUCLEOTIDE SEQUENCE</scope>
    <source>
        <strain evidence="2">M5</strain>
    </source>
</reference>
<keyword evidence="3" id="KW-1185">Reference proteome</keyword>
<gene>
    <name evidence="2" type="ORF">DGAL_LOCUS9301</name>
</gene>
<evidence type="ECO:0000313" key="3">
    <source>
        <dbReference type="Proteomes" id="UP000789390"/>
    </source>
</evidence>
<comment type="caution">
    <text evidence="2">The sequence shown here is derived from an EMBL/GenBank/DDBJ whole genome shotgun (WGS) entry which is preliminary data.</text>
</comment>
<feature type="chain" id="PRO_5035288463" evidence="1">
    <location>
        <begin position="23"/>
        <end position="134"/>
    </location>
</feature>
<accession>A0A8J2RRM9</accession>
<keyword evidence="1" id="KW-0732">Signal</keyword>
<evidence type="ECO:0000256" key="1">
    <source>
        <dbReference type="SAM" id="SignalP"/>
    </source>
</evidence>
<sequence length="134" mass="14557">MLSVCPCKAVLVMMVIVIRCSAAPVTEAGDRMTRLGYGYPTVQQYGGSSNFYGNNNNGMYYNQGAISPFPLFMDSSCKKYSCDSKPGMRTGSCDMTCSPDRITPQCPVFNCVSASPGTCGTMRCEVNTYSHVLY</sequence>
<dbReference type="Proteomes" id="UP000789390">
    <property type="component" value="Unassembled WGS sequence"/>
</dbReference>
<evidence type="ECO:0000313" key="2">
    <source>
        <dbReference type="EMBL" id="CAH0106150.1"/>
    </source>
</evidence>
<feature type="signal peptide" evidence="1">
    <location>
        <begin position="1"/>
        <end position="22"/>
    </location>
</feature>
<dbReference type="EMBL" id="CAKKLH010000223">
    <property type="protein sequence ID" value="CAH0106150.1"/>
    <property type="molecule type" value="Genomic_DNA"/>
</dbReference>
<name>A0A8J2RRM9_9CRUS</name>